<evidence type="ECO:0000313" key="2">
    <source>
        <dbReference type="Proteomes" id="UP000287166"/>
    </source>
</evidence>
<dbReference type="RefSeq" id="XP_027613755.1">
    <property type="nucleotide sequence ID" value="XM_027757954.1"/>
</dbReference>
<dbReference type="Proteomes" id="UP000287166">
    <property type="component" value="Unassembled WGS sequence"/>
</dbReference>
<dbReference type="GO" id="GO:0016705">
    <property type="term" value="F:oxidoreductase activity, acting on paired donors, with incorporation or reduction of molecular oxygen"/>
    <property type="evidence" value="ECO:0007669"/>
    <property type="project" value="InterPro"/>
</dbReference>
<comment type="caution">
    <text evidence="1">The sequence shown here is derived from an EMBL/GenBank/DDBJ whole genome shotgun (WGS) entry which is preliminary data.</text>
</comment>
<dbReference type="InterPro" id="IPR001128">
    <property type="entry name" value="Cyt_P450"/>
</dbReference>
<name>A0A401GL19_9APHY</name>
<sequence length="372" mass="40961">MHSMNPYSWPTPTTVHVTDAAAVRAVLAPQTGLAAQLLARAIPNSRFERGFGILSTFTSASEHVHADFTRRALSRISPHGASYPWHDIAAAARHSVEARLPVDRRTIDFDTFTQIVTLKVVLVQLLDAPDVMREGDLASVAHHIGEIWRASKSGDPTQHLLAEVNGHLRRWLPMEDNPIELVIPAYETSWRAVAHTVALANRDLAARAAFDAFMALPSTTSFRGLVGDVEFSVEMFVGEIFRLYPPTRRITRVVPVGDCPFPIAVPGQPRDITVVADIEAVQRDPAVWGATAEGFDPTRFCTLTALQKRSLLSFGHGRLSCIAKDWAPLAVAILAGAVLERVGPESEYRLLEGPRLGRRDGWHGWEVREAEV</sequence>
<dbReference type="SUPFAM" id="SSF48264">
    <property type="entry name" value="Cytochrome P450"/>
    <property type="match status" value="1"/>
</dbReference>
<proteinExistence type="predicted"/>
<evidence type="ECO:0008006" key="3">
    <source>
        <dbReference type="Google" id="ProtNLM"/>
    </source>
</evidence>
<dbReference type="GO" id="GO:0020037">
    <property type="term" value="F:heme binding"/>
    <property type="evidence" value="ECO:0007669"/>
    <property type="project" value="InterPro"/>
</dbReference>
<protein>
    <recommendedName>
        <fullName evidence="3">Cytochrome P450</fullName>
    </recommendedName>
</protein>
<organism evidence="1 2">
    <name type="scientific">Sparassis crispa</name>
    <dbReference type="NCBI Taxonomy" id="139825"/>
    <lineage>
        <taxon>Eukaryota</taxon>
        <taxon>Fungi</taxon>
        <taxon>Dikarya</taxon>
        <taxon>Basidiomycota</taxon>
        <taxon>Agaricomycotina</taxon>
        <taxon>Agaricomycetes</taxon>
        <taxon>Polyporales</taxon>
        <taxon>Sparassidaceae</taxon>
        <taxon>Sparassis</taxon>
    </lineage>
</organism>
<keyword evidence="2" id="KW-1185">Reference proteome</keyword>
<reference evidence="1 2" key="1">
    <citation type="journal article" date="2018" name="Sci. Rep.">
        <title>Genome sequence of the cauliflower mushroom Sparassis crispa (Hanabiratake) and its association with beneficial usage.</title>
        <authorList>
            <person name="Kiyama R."/>
            <person name="Furutani Y."/>
            <person name="Kawaguchi K."/>
            <person name="Nakanishi T."/>
        </authorList>
    </citation>
    <scope>NUCLEOTIDE SEQUENCE [LARGE SCALE GENOMIC DNA]</scope>
</reference>
<dbReference type="STRING" id="139825.A0A401GL19"/>
<gene>
    <name evidence="1" type="ORF">SCP_0412290</name>
</gene>
<dbReference type="InterPro" id="IPR036396">
    <property type="entry name" value="Cyt_P450_sf"/>
</dbReference>
<dbReference type="AlphaFoldDB" id="A0A401GL19"/>
<dbReference type="InParanoid" id="A0A401GL19"/>
<dbReference type="GO" id="GO:0004497">
    <property type="term" value="F:monooxygenase activity"/>
    <property type="evidence" value="ECO:0007669"/>
    <property type="project" value="InterPro"/>
</dbReference>
<accession>A0A401GL19</accession>
<dbReference type="GO" id="GO:0005506">
    <property type="term" value="F:iron ion binding"/>
    <property type="evidence" value="ECO:0007669"/>
    <property type="project" value="InterPro"/>
</dbReference>
<dbReference type="Pfam" id="PF00067">
    <property type="entry name" value="p450"/>
    <property type="match status" value="1"/>
</dbReference>
<dbReference type="Gene3D" id="1.10.630.10">
    <property type="entry name" value="Cytochrome P450"/>
    <property type="match status" value="1"/>
</dbReference>
<evidence type="ECO:0000313" key="1">
    <source>
        <dbReference type="EMBL" id="GBE82842.1"/>
    </source>
</evidence>
<dbReference type="EMBL" id="BFAD01000004">
    <property type="protein sequence ID" value="GBE82842.1"/>
    <property type="molecule type" value="Genomic_DNA"/>
</dbReference>
<dbReference type="OrthoDB" id="10029320at2759"/>
<dbReference type="GeneID" id="38779759"/>